<sequence>MQLLELSGGLETGKVAEWIATLGDGEAPLDNEDEVHMGTKDPDSQQLVLKLLRAYRKVSEDAGDCPPVTALDVEHHIDTGHEKPIMLKRRRHAQFEDAIMEDNVSRMLQAGVIEEGNGAWGFPVVLVRKKDGEVRFCVDYRALNKASKRDVYPLPRIDETLDALGGARLFTTLDLKAGYWQISVAAEDRDKTAFTTKQGLYRFIRMPFGLMNAPSTFQRMMNGVLRGLTWSTCLVYLDDIVVYTRGGIERHVIELATVLERLSVAGLTLKLKKCVFAAASMEYLGHELSSEGVRPVERLVTAVREFPRPRDPTEVKRFVHLAGYYRKFIEAFGSIMAPLTRLLKKSSEWEWTEEQEFAFERVKAALTTRPLLVYPNFELPFRLVTDASKTGLGACLMQDQGRGWQPVAFASKVNSSAEANYSITELECLAVVWSVKLFRPYLYGRAFTIITDHSALKWLMTRPNLAGRLHRWSLTLQEYEFEILYRPGATNVVADALSRAPATVMAVVGRKRKQGRAGDQPWRAVGMETEEKTEEDLLSTSAAVREAEEHARRTAGQPVAAVVPDWAAEVPATARPSTSTASPSSVGRRIETAAAVRAQGPLTRAAKRRQEAATAARHADPASTGRDDGGVDAQPVTATTAGLETGGYGRPPIETARRAMDERGNKPGRALETFHSGRARRGPEKRGSQQTTRAAPPIEATREDKDGVVQGATTPTSGVTNTPTPRTPTINRTEEGRVTKAPKPKKGETTDGHGAAGPRSKVSQPPGVAEVPRPPMITGASDEMEGEDDVAPVVEETLQLTDDEIIKAQQRSRLVQKLVVLGEYRGMPVEQLYGLVVVGTPLGKRVVLPPALWAVVFKEMHGSVWAGHLRGPHTYGRISQLYWWPNLQREVKQWVRGCQECGSRKARPREVVPPLRSIHGGEVGDRWALDVAGPFPVADGGERYVIAALEYVTRYAVARSVTRHTAENVATFLMEDVVLRFGVFRELLTDGAPELTGEVIEKLVDLLQARQVNPVPYRPQMVGLVERFHRSWKDCVATYMANEQQNDWNLWVKFAVYAYNSANHSTVALTPNELMMGRRLRAPNELLRSTRTSEAGELPSYHARLVAAMVTSREHAEVARTKEQGRQARYYNKKTRQGRAFNPGDRVWVYNPPRGAKATKFVHRWMGPARIVEAAGYDNFLLRREDKGGAPELIIAHVSFLVSYHFPEPLLERAAADIDAQLEYEEQGRKDDGEADAAAVRAAAAPTRTTTAPRVAKAAARRGKRKRKTMGGPGVDDDKGGRLVEVRRRRRRNRAGQYVLEYELRPISNWRKAAAGKWVSGTDYDPLFASGRVVEDPAVEEGV</sequence>
<dbReference type="PROSITE" id="PS50994">
    <property type="entry name" value="INTEGRASE"/>
    <property type="match status" value="1"/>
</dbReference>
<feature type="region of interest" description="Disordered" evidence="8">
    <location>
        <begin position="570"/>
        <end position="772"/>
    </location>
</feature>
<dbReference type="GO" id="GO:0006508">
    <property type="term" value="P:proteolysis"/>
    <property type="evidence" value="ECO:0007669"/>
    <property type="project" value="UniProtKB-KW"/>
</dbReference>
<keyword evidence="1" id="KW-0645">Protease</keyword>
<comment type="caution">
    <text evidence="11">The sequence shown here is derived from an EMBL/GenBank/DDBJ whole genome shotgun (WGS) entry which is preliminary data.</text>
</comment>
<feature type="compositionally biased region" description="Basic residues" evidence="8">
    <location>
        <begin position="1259"/>
        <end position="1269"/>
    </location>
</feature>
<dbReference type="InterPro" id="IPR012337">
    <property type="entry name" value="RNaseH-like_sf"/>
</dbReference>
<dbReference type="Gene3D" id="1.10.340.70">
    <property type="match status" value="1"/>
</dbReference>
<feature type="compositionally biased region" description="Low complexity" evidence="8">
    <location>
        <begin position="571"/>
        <end position="585"/>
    </location>
</feature>
<dbReference type="GO" id="GO:0003964">
    <property type="term" value="F:RNA-directed DNA polymerase activity"/>
    <property type="evidence" value="ECO:0007669"/>
    <property type="project" value="UniProtKB-KW"/>
</dbReference>
<dbReference type="InterPro" id="IPR001584">
    <property type="entry name" value="Integrase_cat-core"/>
</dbReference>
<keyword evidence="2" id="KW-0808">Transferase</keyword>
<dbReference type="Proteomes" id="UP000429607">
    <property type="component" value="Unassembled WGS sequence"/>
</dbReference>
<dbReference type="Gene3D" id="3.10.10.10">
    <property type="entry name" value="HIV Type 1 Reverse Transcriptase, subunit A, domain 1"/>
    <property type="match status" value="1"/>
</dbReference>
<dbReference type="EMBL" id="QXFV01000843">
    <property type="protein sequence ID" value="KAE9024031.1"/>
    <property type="molecule type" value="Genomic_DNA"/>
</dbReference>
<dbReference type="InterPro" id="IPR000477">
    <property type="entry name" value="RT_dom"/>
</dbReference>
<protein>
    <recommendedName>
        <fullName evidence="13">Reverse transcriptase</fullName>
    </recommendedName>
</protein>
<feature type="domain" description="Reverse transcriptase" evidence="9">
    <location>
        <begin position="108"/>
        <end position="288"/>
    </location>
</feature>
<dbReference type="InterPro" id="IPR041588">
    <property type="entry name" value="Integrase_H2C2"/>
</dbReference>
<dbReference type="SUPFAM" id="SSF53098">
    <property type="entry name" value="Ribonuclease H-like"/>
    <property type="match status" value="1"/>
</dbReference>
<dbReference type="InterPro" id="IPR050951">
    <property type="entry name" value="Retrovirus_Pol_polyprotein"/>
</dbReference>
<keyword evidence="4" id="KW-0540">Nuclease</keyword>
<feature type="compositionally biased region" description="Low complexity" evidence="8">
    <location>
        <begin position="713"/>
        <end position="731"/>
    </location>
</feature>
<evidence type="ECO:0008006" key="13">
    <source>
        <dbReference type="Google" id="ProtNLM"/>
    </source>
</evidence>
<dbReference type="CDD" id="cd01647">
    <property type="entry name" value="RT_LTR"/>
    <property type="match status" value="1"/>
</dbReference>
<dbReference type="FunFam" id="3.30.70.270:FF:000026">
    <property type="entry name" value="Transposon Ty3-G Gag-Pol polyprotein"/>
    <property type="match status" value="1"/>
</dbReference>
<keyword evidence="7" id="KW-0695">RNA-directed DNA polymerase</keyword>
<evidence type="ECO:0000256" key="2">
    <source>
        <dbReference type="ARBA" id="ARBA00022679"/>
    </source>
</evidence>
<keyword evidence="5" id="KW-0255">Endonuclease</keyword>
<organism evidence="11 12">
    <name type="scientific">Phytophthora rubi</name>
    <dbReference type="NCBI Taxonomy" id="129364"/>
    <lineage>
        <taxon>Eukaryota</taxon>
        <taxon>Sar</taxon>
        <taxon>Stramenopiles</taxon>
        <taxon>Oomycota</taxon>
        <taxon>Peronosporomycetes</taxon>
        <taxon>Peronosporales</taxon>
        <taxon>Peronosporaceae</taxon>
        <taxon>Phytophthora</taxon>
    </lineage>
</organism>
<dbReference type="PROSITE" id="PS50878">
    <property type="entry name" value="RT_POL"/>
    <property type="match status" value="1"/>
</dbReference>
<evidence type="ECO:0000256" key="1">
    <source>
        <dbReference type="ARBA" id="ARBA00022670"/>
    </source>
</evidence>
<feature type="compositionally biased region" description="Low complexity" evidence="8">
    <location>
        <begin position="1237"/>
        <end position="1258"/>
    </location>
</feature>
<dbReference type="InterPro" id="IPR043502">
    <property type="entry name" value="DNA/RNA_pol_sf"/>
</dbReference>
<reference evidence="11 12" key="1">
    <citation type="submission" date="2018-09" db="EMBL/GenBank/DDBJ databases">
        <title>Genomic investigation of the strawberry pathogen Phytophthora fragariae indicates pathogenicity is determined by transcriptional variation in three key races.</title>
        <authorList>
            <person name="Adams T.M."/>
            <person name="Armitage A.D."/>
            <person name="Sobczyk M.K."/>
            <person name="Bates H.J."/>
            <person name="Dunwell J.M."/>
            <person name="Nellist C.F."/>
            <person name="Harrison R.J."/>
        </authorList>
    </citation>
    <scope>NUCLEOTIDE SEQUENCE [LARGE SCALE GENOMIC DNA]</scope>
    <source>
        <strain evidence="11 12">SCRP249</strain>
    </source>
</reference>
<dbReference type="InterPro" id="IPR041373">
    <property type="entry name" value="RT_RNaseH"/>
</dbReference>
<evidence type="ECO:0000313" key="11">
    <source>
        <dbReference type="EMBL" id="KAE9024031.1"/>
    </source>
</evidence>
<dbReference type="Gene3D" id="3.30.70.270">
    <property type="match status" value="2"/>
</dbReference>
<evidence type="ECO:0000256" key="4">
    <source>
        <dbReference type="ARBA" id="ARBA00022722"/>
    </source>
</evidence>
<dbReference type="FunFam" id="3.10.20.370:FF:000001">
    <property type="entry name" value="Retrovirus-related Pol polyprotein from transposon 17.6-like protein"/>
    <property type="match status" value="1"/>
</dbReference>
<feature type="region of interest" description="Disordered" evidence="8">
    <location>
        <begin position="1225"/>
        <end position="1280"/>
    </location>
</feature>
<dbReference type="GO" id="GO:0003676">
    <property type="term" value="F:nucleic acid binding"/>
    <property type="evidence" value="ECO:0007669"/>
    <property type="project" value="InterPro"/>
</dbReference>
<keyword evidence="3" id="KW-0548">Nucleotidyltransferase</keyword>
<dbReference type="PANTHER" id="PTHR37984:SF5">
    <property type="entry name" value="PROTEIN NYNRIN-LIKE"/>
    <property type="match status" value="1"/>
</dbReference>
<evidence type="ECO:0000256" key="8">
    <source>
        <dbReference type="SAM" id="MobiDB-lite"/>
    </source>
</evidence>
<keyword evidence="6" id="KW-0378">Hydrolase</keyword>
<dbReference type="Gene3D" id="3.30.420.10">
    <property type="entry name" value="Ribonuclease H-like superfamily/Ribonuclease H"/>
    <property type="match status" value="1"/>
</dbReference>
<feature type="compositionally biased region" description="Basic and acidic residues" evidence="8">
    <location>
        <begin position="617"/>
        <end position="629"/>
    </location>
</feature>
<feature type="compositionally biased region" description="Basic and acidic residues" evidence="8">
    <location>
        <begin position="655"/>
        <end position="665"/>
    </location>
</feature>
<dbReference type="GO" id="GO:0008233">
    <property type="term" value="F:peptidase activity"/>
    <property type="evidence" value="ECO:0007669"/>
    <property type="project" value="UniProtKB-KW"/>
</dbReference>
<evidence type="ECO:0000256" key="6">
    <source>
        <dbReference type="ARBA" id="ARBA00022801"/>
    </source>
</evidence>
<dbReference type="GO" id="GO:0004519">
    <property type="term" value="F:endonuclease activity"/>
    <property type="evidence" value="ECO:0007669"/>
    <property type="project" value="UniProtKB-KW"/>
</dbReference>
<evidence type="ECO:0000259" key="10">
    <source>
        <dbReference type="PROSITE" id="PS50994"/>
    </source>
</evidence>
<gene>
    <name evidence="11" type="ORF">PR001_g12775</name>
</gene>
<evidence type="ECO:0000259" key="9">
    <source>
        <dbReference type="PROSITE" id="PS50878"/>
    </source>
</evidence>
<dbReference type="InterPro" id="IPR043128">
    <property type="entry name" value="Rev_trsase/Diguanyl_cyclase"/>
</dbReference>
<accession>A0A6A3LWB7</accession>
<dbReference type="CDD" id="cd09274">
    <property type="entry name" value="RNase_HI_RT_Ty3"/>
    <property type="match status" value="1"/>
</dbReference>
<evidence type="ECO:0000256" key="5">
    <source>
        <dbReference type="ARBA" id="ARBA00022759"/>
    </source>
</evidence>
<evidence type="ECO:0000313" key="12">
    <source>
        <dbReference type="Proteomes" id="UP000429607"/>
    </source>
</evidence>
<evidence type="ECO:0000256" key="3">
    <source>
        <dbReference type="ARBA" id="ARBA00022695"/>
    </source>
</evidence>
<dbReference type="Pfam" id="PF00078">
    <property type="entry name" value="RVT_1"/>
    <property type="match status" value="1"/>
</dbReference>
<dbReference type="Pfam" id="PF17917">
    <property type="entry name" value="RT_RNaseH"/>
    <property type="match status" value="1"/>
</dbReference>
<dbReference type="PANTHER" id="PTHR37984">
    <property type="entry name" value="PROTEIN CBG26694"/>
    <property type="match status" value="1"/>
</dbReference>
<dbReference type="Pfam" id="PF17921">
    <property type="entry name" value="Integrase_H2C2"/>
    <property type="match status" value="1"/>
</dbReference>
<name>A0A6A3LWB7_9STRA</name>
<evidence type="ECO:0000256" key="7">
    <source>
        <dbReference type="ARBA" id="ARBA00022918"/>
    </source>
</evidence>
<dbReference type="FunFam" id="3.10.10.10:FF:000007">
    <property type="entry name" value="Retrovirus-related Pol polyprotein from transposon 17.6-like Protein"/>
    <property type="match status" value="1"/>
</dbReference>
<feature type="domain" description="Integrase catalytic" evidence="10">
    <location>
        <begin position="909"/>
        <end position="1079"/>
    </location>
</feature>
<dbReference type="SUPFAM" id="SSF56672">
    <property type="entry name" value="DNA/RNA polymerases"/>
    <property type="match status" value="1"/>
</dbReference>
<dbReference type="InterPro" id="IPR036397">
    <property type="entry name" value="RNaseH_sf"/>
</dbReference>
<dbReference type="GO" id="GO:0015074">
    <property type="term" value="P:DNA integration"/>
    <property type="evidence" value="ECO:0007669"/>
    <property type="project" value="InterPro"/>
</dbReference>
<proteinExistence type="predicted"/>